<organism evidence="4 5">
    <name type="scientific">Haloferax larsenii</name>
    <dbReference type="NCBI Taxonomy" id="302484"/>
    <lineage>
        <taxon>Archaea</taxon>
        <taxon>Methanobacteriati</taxon>
        <taxon>Methanobacteriota</taxon>
        <taxon>Stenosarchaea group</taxon>
        <taxon>Halobacteria</taxon>
        <taxon>Halobacteriales</taxon>
        <taxon>Haloferacaceae</taxon>
        <taxon>Haloferax</taxon>
    </lineage>
</organism>
<gene>
    <name evidence="4" type="ORF">SAMN04488691_104184</name>
</gene>
<feature type="transmembrane region" description="Helical" evidence="2">
    <location>
        <begin position="325"/>
        <end position="341"/>
    </location>
</feature>
<dbReference type="Proteomes" id="UP000183894">
    <property type="component" value="Unassembled WGS sequence"/>
</dbReference>
<dbReference type="RefSeq" id="WP_074793829.1">
    <property type="nucleotide sequence ID" value="NZ_FOAD01000004.1"/>
</dbReference>
<keyword evidence="2" id="KW-1133">Transmembrane helix</keyword>
<feature type="transmembrane region" description="Helical" evidence="2">
    <location>
        <begin position="292"/>
        <end position="313"/>
    </location>
</feature>
<feature type="domain" description="Glycosyltransferase 2-like" evidence="3">
    <location>
        <begin position="81"/>
        <end position="214"/>
    </location>
</feature>
<evidence type="ECO:0000313" key="4">
    <source>
        <dbReference type="EMBL" id="SEL38651.1"/>
    </source>
</evidence>
<dbReference type="SUPFAM" id="SSF53448">
    <property type="entry name" value="Nucleotide-diphospho-sugar transferases"/>
    <property type="match status" value="1"/>
</dbReference>
<dbReference type="CDD" id="cd04179">
    <property type="entry name" value="DPM_DPG-synthase_like"/>
    <property type="match status" value="1"/>
</dbReference>
<dbReference type="PANTHER" id="PTHR48090">
    <property type="entry name" value="UNDECAPRENYL-PHOSPHATE 4-DEOXY-4-FORMAMIDO-L-ARABINOSE TRANSFERASE-RELATED"/>
    <property type="match status" value="1"/>
</dbReference>
<keyword evidence="2" id="KW-0472">Membrane</keyword>
<keyword evidence="4" id="KW-0808">Transferase</keyword>
<dbReference type="OrthoDB" id="11098at2157"/>
<dbReference type="InterPro" id="IPR050256">
    <property type="entry name" value="Glycosyltransferase_2"/>
</dbReference>
<evidence type="ECO:0000259" key="3">
    <source>
        <dbReference type="Pfam" id="PF00535"/>
    </source>
</evidence>
<keyword evidence="2" id="KW-0812">Transmembrane</keyword>
<dbReference type="PANTHER" id="PTHR48090:SF6">
    <property type="entry name" value="SLR5056 PROTEIN"/>
    <property type="match status" value="1"/>
</dbReference>
<dbReference type="Gene3D" id="3.90.550.10">
    <property type="entry name" value="Spore Coat Polysaccharide Biosynthesis Protein SpsA, Chain A"/>
    <property type="match status" value="1"/>
</dbReference>
<reference evidence="4 5" key="1">
    <citation type="submission" date="2016-10" db="EMBL/GenBank/DDBJ databases">
        <authorList>
            <person name="de Groot N.N."/>
        </authorList>
    </citation>
    <scope>NUCLEOTIDE SEQUENCE [LARGE SCALE GENOMIC DNA]</scope>
    <source>
        <strain evidence="4 5">CDM_5</strain>
    </source>
</reference>
<accession>A0A1H7PS00</accession>
<dbReference type="Pfam" id="PF00535">
    <property type="entry name" value="Glycos_transf_2"/>
    <property type="match status" value="1"/>
</dbReference>
<name>A0A1H7PS00_HALLR</name>
<feature type="compositionally biased region" description="Basic and acidic residues" evidence="1">
    <location>
        <begin position="73"/>
        <end position="85"/>
    </location>
</feature>
<dbReference type="InterPro" id="IPR001173">
    <property type="entry name" value="Glyco_trans_2-like"/>
</dbReference>
<proteinExistence type="predicted"/>
<dbReference type="EMBL" id="FOAD01000004">
    <property type="protein sequence ID" value="SEL38651.1"/>
    <property type="molecule type" value="Genomic_DNA"/>
</dbReference>
<feature type="region of interest" description="Disordered" evidence="1">
    <location>
        <begin position="60"/>
        <end position="90"/>
    </location>
</feature>
<evidence type="ECO:0000256" key="2">
    <source>
        <dbReference type="SAM" id="Phobius"/>
    </source>
</evidence>
<protein>
    <submittedName>
        <fullName evidence="4">Glycosyltransferase involved in cell wall bisynthesis</fullName>
    </submittedName>
</protein>
<dbReference type="InterPro" id="IPR029044">
    <property type="entry name" value="Nucleotide-diphossugar_trans"/>
</dbReference>
<dbReference type="AlphaFoldDB" id="A0A1H7PS00"/>
<evidence type="ECO:0000256" key="1">
    <source>
        <dbReference type="SAM" id="MobiDB-lite"/>
    </source>
</evidence>
<dbReference type="GO" id="GO:0016740">
    <property type="term" value="F:transferase activity"/>
    <property type="evidence" value="ECO:0007669"/>
    <property type="project" value="UniProtKB-KW"/>
</dbReference>
<evidence type="ECO:0000313" key="5">
    <source>
        <dbReference type="Proteomes" id="UP000183894"/>
    </source>
</evidence>
<sequence>MYLGKTVAVVVPGHDEANFVGDVIDTLPSVADRAYVVDDCSNDDTWEVIHAHAARANAARSATPSVGDTETESVLRSEFDDDSRTPAEALSDGGALTGDFVVPIRHETNLGRGAAVKTGYRAALEDGIDVIAVMDADGQMDPDIFEDIIDPVARGEADYAVGNRLTGPASWADMPGHRLFGNVILTLLTRIASGYWHIRDPQNGYTAISAEALRAVDLGALYDDYGFLNDLLVRLNVADMPVVNVPMRARYGDEESGIDYRTFVPKLSILLLTDFLWRLWRKYVPSGNPVAVSYVVGAVVMLLGFLGVLRSLASFETPSGSSVKRAVGGALGLVLAMVLDSQESKRRGLRGSRKRRE</sequence>
<feature type="compositionally biased region" description="Polar residues" evidence="1">
    <location>
        <begin position="63"/>
        <end position="72"/>
    </location>
</feature>